<dbReference type="EMBL" id="KV251436">
    <property type="protein sequence ID" value="KZT75402.1"/>
    <property type="molecule type" value="Genomic_DNA"/>
</dbReference>
<name>A0A2Z6ZQQ9_9LAMI</name>
<dbReference type="Proteomes" id="UP000250235">
    <property type="component" value="Unassembled WGS sequence"/>
</dbReference>
<evidence type="ECO:0000313" key="2">
    <source>
        <dbReference type="Proteomes" id="UP000250235"/>
    </source>
</evidence>
<sequence>MSARDLSAGRASMTGRALRRTRVEAAHGATFAGPPLRITVPIARAGRTLAVRPPHEKRPSVGLLAETLCDMEAPLRAVVRPLLLR</sequence>
<protein>
    <submittedName>
        <fullName evidence="1">Uncharacterized protein</fullName>
    </submittedName>
</protein>
<accession>A0A2Z6ZQQ9</accession>
<reference evidence="1 2" key="1">
    <citation type="journal article" date="2015" name="Proc. Natl. Acad. Sci. U.S.A.">
        <title>The resurrection genome of Boea hygrometrica: A blueprint for survival of dehydration.</title>
        <authorList>
            <person name="Xiao L."/>
            <person name="Yang G."/>
            <person name="Zhang L."/>
            <person name="Yang X."/>
            <person name="Zhao S."/>
            <person name="Ji Z."/>
            <person name="Zhou Q."/>
            <person name="Hu M."/>
            <person name="Wang Y."/>
            <person name="Chen M."/>
            <person name="Xu Y."/>
            <person name="Jin H."/>
            <person name="Xiao X."/>
            <person name="Hu G."/>
            <person name="Bao F."/>
            <person name="Hu Y."/>
            <person name="Wan P."/>
            <person name="Li L."/>
            <person name="Deng X."/>
            <person name="Kuang T."/>
            <person name="Xiang C."/>
            <person name="Zhu J.K."/>
            <person name="Oliver M.J."/>
            <person name="He Y."/>
        </authorList>
    </citation>
    <scope>NUCLEOTIDE SEQUENCE [LARGE SCALE GENOMIC DNA]</scope>
    <source>
        <strain evidence="2">cv. XS01</strain>
    </source>
</reference>
<organism evidence="1 2">
    <name type="scientific">Dorcoceras hygrometricum</name>
    <dbReference type="NCBI Taxonomy" id="472368"/>
    <lineage>
        <taxon>Eukaryota</taxon>
        <taxon>Viridiplantae</taxon>
        <taxon>Streptophyta</taxon>
        <taxon>Embryophyta</taxon>
        <taxon>Tracheophyta</taxon>
        <taxon>Spermatophyta</taxon>
        <taxon>Magnoliopsida</taxon>
        <taxon>eudicotyledons</taxon>
        <taxon>Gunneridae</taxon>
        <taxon>Pentapetalae</taxon>
        <taxon>asterids</taxon>
        <taxon>lamiids</taxon>
        <taxon>Lamiales</taxon>
        <taxon>Gesneriaceae</taxon>
        <taxon>Didymocarpoideae</taxon>
        <taxon>Trichosporeae</taxon>
        <taxon>Loxocarpinae</taxon>
        <taxon>Dorcoceras</taxon>
    </lineage>
</organism>
<proteinExistence type="predicted"/>
<dbReference type="AlphaFoldDB" id="A0A2Z6ZQQ9"/>
<evidence type="ECO:0000313" key="1">
    <source>
        <dbReference type="EMBL" id="KZT75402.1"/>
    </source>
</evidence>
<keyword evidence="2" id="KW-1185">Reference proteome</keyword>
<gene>
    <name evidence="1" type="ORF">F511_47573</name>
</gene>